<proteinExistence type="predicted"/>
<keyword evidence="3" id="KW-1185">Reference proteome</keyword>
<organism evidence="2 3">
    <name type="scientific">Cryomyces antarcticus</name>
    <dbReference type="NCBI Taxonomy" id="329879"/>
    <lineage>
        <taxon>Eukaryota</taxon>
        <taxon>Fungi</taxon>
        <taxon>Dikarya</taxon>
        <taxon>Ascomycota</taxon>
        <taxon>Pezizomycotina</taxon>
        <taxon>Dothideomycetes</taxon>
        <taxon>Dothideomycetes incertae sedis</taxon>
        <taxon>Cryomyces</taxon>
    </lineage>
</organism>
<evidence type="ECO:0000313" key="3">
    <source>
        <dbReference type="Proteomes" id="UP001357485"/>
    </source>
</evidence>
<dbReference type="EMBL" id="JAVRRA010009600">
    <property type="protein sequence ID" value="KAK5246769.1"/>
    <property type="molecule type" value="Genomic_DNA"/>
</dbReference>
<reference evidence="2 3" key="1">
    <citation type="submission" date="2023-08" db="EMBL/GenBank/DDBJ databases">
        <title>Black Yeasts Isolated from many extreme environments.</title>
        <authorList>
            <person name="Coleine C."/>
            <person name="Stajich J.E."/>
            <person name="Selbmann L."/>
        </authorList>
    </citation>
    <scope>NUCLEOTIDE SEQUENCE [LARGE SCALE GENOMIC DNA]</scope>
    <source>
        <strain evidence="2 3">CCFEE 536</strain>
    </source>
</reference>
<protein>
    <submittedName>
        <fullName evidence="2">Uncharacterized protein</fullName>
    </submittedName>
</protein>
<feature type="compositionally biased region" description="Low complexity" evidence="1">
    <location>
        <begin position="28"/>
        <end position="39"/>
    </location>
</feature>
<comment type="caution">
    <text evidence="2">The sequence shown here is derived from an EMBL/GenBank/DDBJ whole genome shotgun (WGS) entry which is preliminary data.</text>
</comment>
<accession>A0ABR0LVP7</accession>
<evidence type="ECO:0000256" key="1">
    <source>
        <dbReference type="SAM" id="MobiDB-lite"/>
    </source>
</evidence>
<feature type="non-terminal residue" evidence="2">
    <location>
        <position position="1"/>
    </location>
</feature>
<dbReference type="Proteomes" id="UP001357485">
    <property type="component" value="Unassembled WGS sequence"/>
</dbReference>
<gene>
    <name evidence="2" type="ORF">LTR16_006940</name>
</gene>
<sequence>EYIRLENEAPTEALVDLSNGADEEAGTEADAAVNGASAEAEAEAETPDTDAGDVPSPQTETEV</sequence>
<feature type="region of interest" description="Disordered" evidence="1">
    <location>
        <begin position="23"/>
        <end position="63"/>
    </location>
</feature>
<evidence type="ECO:0000313" key="2">
    <source>
        <dbReference type="EMBL" id="KAK5246769.1"/>
    </source>
</evidence>
<feature type="compositionally biased region" description="Acidic residues" evidence="1">
    <location>
        <begin position="40"/>
        <end position="51"/>
    </location>
</feature>
<name>A0ABR0LVP7_9PEZI</name>